<accession>A0ABN8AR40</accession>
<evidence type="ECO:0000313" key="3">
    <source>
        <dbReference type="EMBL" id="CAG9932902.1"/>
    </source>
</evidence>
<evidence type="ECO:0000313" key="4">
    <source>
        <dbReference type="Proteomes" id="UP000839052"/>
    </source>
</evidence>
<dbReference type="InterPro" id="IPR011042">
    <property type="entry name" value="6-blade_b-propeller_TolB-like"/>
</dbReference>
<dbReference type="RefSeq" id="WP_239796778.1">
    <property type="nucleotide sequence ID" value="NZ_OU912926.1"/>
</dbReference>
<dbReference type="SUPFAM" id="SSF50952">
    <property type="entry name" value="Soluble quinoprotein glucose dehydrogenase"/>
    <property type="match status" value="1"/>
</dbReference>
<evidence type="ECO:0000256" key="1">
    <source>
        <dbReference type="SAM" id="Phobius"/>
    </source>
</evidence>
<gene>
    <name evidence="3" type="ORF">NTG6680_1649</name>
</gene>
<dbReference type="Gene3D" id="2.120.10.30">
    <property type="entry name" value="TolB, C-terminal domain"/>
    <property type="match status" value="1"/>
</dbReference>
<keyword evidence="1" id="KW-0812">Transmembrane</keyword>
<keyword evidence="1" id="KW-0472">Membrane</keyword>
<reference evidence="3 4" key="1">
    <citation type="submission" date="2021-10" db="EMBL/GenBank/DDBJ databases">
        <authorList>
            <person name="Koch H."/>
        </authorList>
    </citation>
    <scope>NUCLEOTIDE SEQUENCE [LARGE SCALE GENOMIC DNA]</scope>
    <source>
        <strain evidence="3">6680</strain>
    </source>
</reference>
<protein>
    <submittedName>
        <fullName evidence="3">PQQ-dependent sugar dehydrogenase</fullName>
    </submittedName>
</protein>
<sequence>MNLPIITRHRTLGSGDEIKMSRVRIRVLACAIASTLLVGCVAVVAATRSPASLSAASAEAPKLTRTVVMTGLQNPWDIAFTSDGVMLFTEKCRGVSARLADGKTVRLFGTSGSALVAPDLFCQGQSGVHGIAIDPDFAKGTRDIYVFMASSLRKPGTNRVVRLTVNADYTSVGNRTDIIEDIAYKDAANGAGGAGAHSGGRIRFGPDRFLYVPTGDNHNATLPQDLKRLGAKVLRVNRDGTAAPGNNTPAGGDPRIFTYGHRNVQGITFRPQGQPNAGQPFTAEHGPNHSDEVTALVAGGNAGWDPQNRPGLRCPDNYCGYAGDPTTMPMTDSQRFPNAMPPSWVYNGSGRGMDSALFLDGKQWRAWTGRLLVSLMGGQRIAVLQLDARGMATNDASVELPSARTRTLVQGPDGNLYTANDDGEIWRVVPN</sequence>
<name>A0ABN8AR40_9PROT</name>
<keyword evidence="4" id="KW-1185">Reference proteome</keyword>
<dbReference type="EMBL" id="OU912926">
    <property type="protein sequence ID" value="CAG9932902.1"/>
    <property type="molecule type" value="Genomic_DNA"/>
</dbReference>
<proteinExistence type="predicted"/>
<dbReference type="Pfam" id="PF07995">
    <property type="entry name" value="GSDH"/>
    <property type="match status" value="1"/>
</dbReference>
<dbReference type="InterPro" id="IPR011041">
    <property type="entry name" value="Quinoprot_gluc/sorb_DH_b-prop"/>
</dbReference>
<evidence type="ECO:0000259" key="2">
    <source>
        <dbReference type="Pfam" id="PF07995"/>
    </source>
</evidence>
<keyword evidence="1" id="KW-1133">Transmembrane helix</keyword>
<feature type="transmembrane region" description="Helical" evidence="1">
    <location>
        <begin position="27"/>
        <end position="47"/>
    </location>
</feature>
<organism evidence="3 4">
    <name type="scientific">Candidatus Nitrotoga arctica</name>
    <dbReference type="NCBI Taxonomy" id="453162"/>
    <lineage>
        <taxon>Bacteria</taxon>
        <taxon>Pseudomonadati</taxon>
        <taxon>Pseudomonadota</taxon>
        <taxon>Betaproteobacteria</taxon>
        <taxon>Nitrosomonadales</taxon>
        <taxon>Gallionellaceae</taxon>
        <taxon>Candidatus Nitrotoga</taxon>
    </lineage>
</organism>
<dbReference type="PANTHER" id="PTHR19328:SF13">
    <property type="entry name" value="HIPL1 PROTEIN"/>
    <property type="match status" value="1"/>
</dbReference>
<dbReference type="Proteomes" id="UP000839052">
    <property type="component" value="Chromosome"/>
</dbReference>
<dbReference type="InterPro" id="IPR012938">
    <property type="entry name" value="Glc/Sorbosone_DH"/>
</dbReference>
<feature type="domain" description="Glucose/Sorbosone dehydrogenase" evidence="2">
    <location>
        <begin position="72"/>
        <end position="426"/>
    </location>
</feature>
<dbReference type="PANTHER" id="PTHR19328">
    <property type="entry name" value="HEDGEHOG-INTERACTING PROTEIN"/>
    <property type="match status" value="1"/>
</dbReference>